<dbReference type="EMBL" id="CAJNNV010010140">
    <property type="protein sequence ID" value="CAE8598250.1"/>
    <property type="molecule type" value="Genomic_DNA"/>
</dbReference>
<comment type="caution">
    <text evidence="7">The sequence shown here is derived from an EMBL/GenBank/DDBJ whole genome shotgun (WGS) entry which is preliminary data.</text>
</comment>
<evidence type="ECO:0000256" key="1">
    <source>
        <dbReference type="ARBA" id="ARBA00004141"/>
    </source>
</evidence>
<dbReference type="AlphaFoldDB" id="A0A813EJ53"/>
<reference evidence="7" key="1">
    <citation type="submission" date="2021-02" db="EMBL/GenBank/DDBJ databases">
        <authorList>
            <person name="Dougan E. K."/>
            <person name="Rhodes N."/>
            <person name="Thang M."/>
            <person name="Chan C."/>
        </authorList>
    </citation>
    <scope>NUCLEOTIDE SEQUENCE</scope>
</reference>
<evidence type="ECO:0000256" key="4">
    <source>
        <dbReference type="ARBA" id="ARBA00022989"/>
    </source>
</evidence>
<dbReference type="Proteomes" id="UP000654075">
    <property type="component" value="Unassembled WGS sequence"/>
</dbReference>
<evidence type="ECO:0008006" key="9">
    <source>
        <dbReference type="Google" id="ProtNLM"/>
    </source>
</evidence>
<keyword evidence="4 6" id="KW-1133">Transmembrane helix</keyword>
<dbReference type="PANTHER" id="PTHR11266:SF21">
    <property type="entry name" value="ACT DOMAIN-CONTAINING PROTEIN"/>
    <property type="match status" value="1"/>
</dbReference>
<evidence type="ECO:0000313" key="7">
    <source>
        <dbReference type="EMBL" id="CAE8598250.1"/>
    </source>
</evidence>
<evidence type="ECO:0000256" key="5">
    <source>
        <dbReference type="ARBA" id="ARBA00023136"/>
    </source>
</evidence>
<accession>A0A813EJ53</accession>
<keyword evidence="5 6" id="KW-0472">Membrane</keyword>
<evidence type="ECO:0000256" key="2">
    <source>
        <dbReference type="ARBA" id="ARBA00006824"/>
    </source>
</evidence>
<name>A0A813EJ53_POLGL</name>
<comment type="subcellular location">
    <subcellularLocation>
        <location evidence="1">Membrane</location>
        <topology evidence="1">Multi-pass membrane protein</topology>
    </subcellularLocation>
</comment>
<evidence type="ECO:0000313" key="8">
    <source>
        <dbReference type="Proteomes" id="UP000654075"/>
    </source>
</evidence>
<dbReference type="Pfam" id="PF04117">
    <property type="entry name" value="Mpv17_PMP22"/>
    <property type="match status" value="1"/>
</dbReference>
<evidence type="ECO:0000256" key="3">
    <source>
        <dbReference type="ARBA" id="ARBA00022692"/>
    </source>
</evidence>
<comment type="similarity">
    <text evidence="2">Belongs to the peroxisomal membrane protein PXMP2/4 family.</text>
</comment>
<dbReference type="OrthoDB" id="10267969at2759"/>
<evidence type="ECO:0000256" key="6">
    <source>
        <dbReference type="SAM" id="Phobius"/>
    </source>
</evidence>
<proteinExistence type="inferred from homology"/>
<feature type="transmembrane region" description="Helical" evidence="6">
    <location>
        <begin position="352"/>
        <end position="372"/>
    </location>
</feature>
<dbReference type="GO" id="GO:0005737">
    <property type="term" value="C:cytoplasm"/>
    <property type="evidence" value="ECO:0007669"/>
    <property type="project" value="TreeGrafter"/>
</dbReference>
<sequence length="410" mass="46038">MLLRLRAPWSGATSAMLAKAWKRVDAFHERRPWLMSMVWGGTKGATACTISQALLEQKTVDTGRVAAFGTWNALYCGAFLFFVYGRAFPRLLPTLCAKKLPHPHWKANVVKMVLIDNFFMSPCFFMPSYYLIKSALDSGFESFRSPGFVAQRAWQRYTVEWFDACKVVWGCWIPLHFVTFSIVPTHWRVPFTSTMSLLTMMLISLQQSNLEGGAQFRSRFLIAFCFGQSDLQSELGDEIESRRISLPEDQLLGPPDWNQFLLWLWSQKMVHRLILGDSEQPTIAVVSHGNFLQDLLEAKGFHGGHPGNAEVYSALLPVIRDSSGKEVGFGDLQVTGMVCQGAPGDKAATNTWIALLVLLGVLVLVCVVTCSCRHRIRRRCTGRSAASPRAGQYEMWSVPTISQEPDQRSD</sequence>
<dbReference type="PANTHER" id="PTHR11266">
    <property type="entry name" value="PEROXISOMAL MEMBRANE PROTEIN 2, PXMP2 MPV17"/>
    <property type="match status" value="1"/>
</dbReference>
<keyword evidence="8" id="KW-1185">Reference proteome</keyword>
<keyword evidence="3 6" id="KW-0812">Transmembrane</keyword>
<protein>
    <recommendedName>
        <fullName evidence="9">Phosphoglycerate mutase</fullName>
    </recommendedName>
</protein>
<dbReference type="InterPro" id="IPR007248">
    <property type="entry name" value="Mpv17_PMP22"/>
</dbReference>
<gene>
    <name evidence="7" type="ORF">PGLA1383_LOCUS16661</name>
</gene>
<organism evidence="7 8">
    <name type="scientific">Polarella glacialis</name>
    <name type="common">Dinoflagellate</name>
    <dbReference type="NCBI Taxonomy" id="89957"/>
    <lineage>
        <taxon>Eukaryota</taxon>
        <taxon>Sar</taxon>
        <taxon>Alveolata</taxon>
        <taxon>Dinophyceae</taxon>
        <taxon>Suessiales</taxon>
        <taxon>Suessiaceae</taxon>
        <taxon>Polarella</taxon>
    </lineage>
</organism>
<dbReference type="GO" id="GO:0016020">
    <property type="term" value="C:membrane"/>
    <property type="evidence" value="ECO:0007669"/>
    <property type="project" value="UniProtKB-SubCell"/>
</dbReference>